<gene>
    <name evidence="1" type="ORF">Tco_0727404</name>
</gene>
<sequence>MRSQASVRDSFSCWEKARISLRTRSKRARGKNRLMKAVRSSSYVLIVPSLNSEEFVNGDCGTGSQSDNTVDSLHGFIIHGIEIFKGNEKVTEVIDVENWRNNNSWILRRIVSLIEGNSSVLLTKSSIQSTFRFRKRLGRFRIFQGKWRVCEKRGDGIPDGKCGAQSFKCGVLRELMHYFDQAFNSFDFEEKCGAQRELFLGEDATRAIPNMGFNLVDVKSVLEVNGFGIGEVELSTFEELQMFGFFLQIGFTLILATLDGLDVCLLGDVISEDDCDEGE</sequence>
<evidence type="ECO:0000313" key="1">
    <source>
        <dbReference type="EMBL" id="GJS77523.1"/>
    </source>
</evidence>
<proteinExistence type="predicted"/>
<name>A0ABQ4YLA6_9ASTR</name>
<reference evidence="1" key="2">
    <citation type="submission" date="2022-01" db="EMBL/GenBank/DDBJ databases">
        <authorList>
            <person name="Yamashiro T."/>
            <person name="Shiraishi A."/>
            <person name="Satake H."/>
            <person name="Nakayama K."/>
        </authorList>
    </citation>
    <scope>NUCLEOTIDE SEQUENCE</scope>
</reference>
<dbReference type="Proteomes" id="UP001151760">
    <property type="component" value="Unassembled WGS sequence"/>
</dbReference>
<comment type="caution">
    <text evidence="1">The sequence shown here is derived from an EMBL/GenBank/DDBJ whole genome shotgun (WGS) entry which is preliminary data.</text>
</comment>
<organism evidence="1 2">
    <name type="scientific">Tanacetum coccineum</name>
    <dbReference type="NCBI Taxonomy" id="301880"/>
    <lineage>
        <taxon>Eukaryota</taxon>
        <taxon>Viridiplantae</taxon>
        <taxon>Streptophyta</taxon>
        <taxon>Embryophyta</taxon>
        <taxon>Tracheophyta</taxon>
        <taxon>Spermatophyta</taxon>
        <taxon>Magnoliopsida</taxon>
        <taxon>eudicotyledons</taxon>
        <taxon>Gunneridae</taxon>
        <taxon>Pentapetalae</taxon>
        <taxon>asterids</taxon>
        <taxon>campanulids</taxon>
        <taxon>Asterales</taxon>
        <taxon>Asteraceae</taxon>
        <taxon>Asteroideae</taxon>
        <taxon>Anthemideae</taxon>
        <taxon>Anthemidinae</taxon>
        <taxon>Tanacetum</taxon>
    </lineage>
</organism>
<accession>A0ABQ4YLA6</accession>
<reference evidence="1" key="1">
    <citation type="journal article" date="2022" name="Int. J. Mol. Sci.">
        <title>Draft Genome of Tanacetum Coccineum: Genomic Comparison of Closely Related Tanacetum-Family Plants.</title>
        <authorList>
            <person name="Yamashiro T."/>
            <person name="Shiraishi A."/>
            <person name="Nakayama K."/>
            <person name="Satake H."/>
        </authorList>
    </citation>
    <scope>NUCLEOTIDE SEQUENCE</scope>
</reference>
<protein>
    <submittedName>
        <fullName evidence="1">Uncharacterized protein</fullName>
    </submittedName>
</protein>
<keyword evidence="2" id="KW-1185">Reference proteome</keyword>
<dbReference type="EMBL" id="BQNB010010454">
    <property type="protein sequence ID" value="GJS77523.1"/>
    <property type="molecule type" value="Genomic_DNA"/>
</dbReference>
<evidence type="ECO:0000313" key="2">
    <source>
        <dbReference type="Proteomes" id="UP001151760"/>
    </source>
</evidence>